<keyword evidence="2" id="KW-1185">Reference proteome</keyword>
<accession>A0A8X6FSC5</accession>
<dbReference type="AlphaFoldDB" id="A0A8X6FSC5"/>
<dbReference type="OrthoDB" id="6431289at2759"/>
<name>A0A8X6FSC5_TRICU</name>
<dbReference type="Proteomes" id="UP000887116">
    <property type="component" value="Unassembled WGS sequence"/>
</dbReference>
<proteinExistence type="predicted"/>
<reference evidence="1" key="1">
    <citation type="submission" date="2020-07" db="EMBL/GenBank/DDBJ databases">
        <title>Multicomponent nature underlies the extraordinary mechanical properties of spider dragline silk.</title>
        <authorList>
            <person name="Kono N."/>
            <person name="Nakamura H."/>
            <person name="Mori M."/>
            <person name="Yoshida Y."/>
            <person name="Ohtoshi R."/>
            <person name="Malay A.D."/>
            <person name="Moran D.A.P."/>
            <person name="Tomita M."/>
            <person name="Numata K."/>
            <person name="Arakawa K."/>
        </authorList>
    </citation>
    <scope>NUCLEOTIDE SEQUENCE</scope>
</reference>
<protein>
    <submittedName>
        <fullName evidence="1">Uncharacterized protein</fullName>
    </submittedName>
</protein>
<comment type="caution">
    <text evidence="1">The sequence shown here is derived from an EMBL/GenBank/DDBJ whole genome shotgun (WGS) entry which is preliminary data.</text>
</comment>
<gene>
    <name evidence="1" type="primary">AVEN_72598_1</name>
    <name evidence="1" type="ORF">TNCT_321381</name>
</gene>
<organism evidence="1 2">
    <name type="scientific">Trichonephila clavata</name>
    <name type="common">Joro spider</name>
    <name type="synonym">Nephila clavata</name>
    <dbReference type="NCBI Taxonomy" id="2740835"/>
    <lineage>
        <taxon>Eukaryota</taxon>
        <taxon>Metazoa</taxon>
        <taxon>Ecdysozoa</taxon>
        <taxon>Arthropoda</taxon>
        <taxon>Chelicerata</taxon>
        <taxon>Arachnida</taxon>
        <taxon>Araneae</taxon>
        <taxon>Araneomorphae</taxon>
        <taxon>Entelegynae</taxon>
        <taxon>Araneoidea</taxon>
        <taxon>Nephilidae</taxon>
        <taxon>Trichonephila</taxon>
    </lineage>
</organism>
<dbReference type="EMBL" id="BMAO01033242">
    <property type="protein sequence ID" value="GFQ88042.1"/>
    <property type="molecule type" value="Genomic_DNA"/>
</dbReference>
<evidence type="ECO:0000313" key="1">
    <source>
        <dbReference type="EMBL" id="GFQ88042.1"/>
    </source>
</evidence>
<evidence type="ECO:0000313" key="2">
    <source>
        <dbReference type="Proteomes" id="UP000887116"/>
    </source>
</evidence>
<sequence length="676" mass="77227">KAYMFFPYTEHADTLPSNSINVLGQMGSSLMLDAFSRQQYSNAFEMLFTLHKFDINYFELQEPLYCVNSYMKGMEKLVKVLVFPFTIAFAALDICLHLKRPKDAYKVFQSFSWKIPEDLQEKSKIRNRQFCYLLELSKQLYFVESLGIGSVAFSDLFLKTKEFSLEELNGFASGIQAIYNKYLISFINAQQLPYVLQFYHYSEGSKKDIFIINHQVLRGLVVYFAQNNLLNDARKLFSIGCTRKVYDIEQEDEFVWNLLIMTSWTTFEVNCAVETFIKLIMKALNDECKTNFGEKSVMTIIFKESGNNDSEIDCLNVYPRNIKSMKEITCNILKSMQVAWIECKNHTSLVLILEKMYNYYERTSDLKENFVMKKDVLQSKIECSSVKESNENLLVQYSALKAPSDSLMSEYPVADSSCVSSPKLITKKSTREKSFDSAISGNECLGNSVPVFLESIKPFPSKKIHLSSHFLTPEQEQEVTSSDQIISRSSCVQVFPEKEIVGVNTQMSSEEMHSTSTDKFTLKNFNNSISQKKVSIVSKSKILKKYKKLNYLKNIKFTTHKIIFSKKYKGRNKIYFKKDAMSSYNETISVPLTSKDVKPSTVLEPIKKLSPSIFKNTGKYKMTLASSAQNVGHILASVTKLDSKKPADTLIISLAALLSVIGLERLLLVTFSNHGL</sequence>
<feature type="non-terminal residue" evidence="1">
    <location>
        <position position="1"/>
    </location>
</feature>